<feature type="domain" description="Histidine kinase" evidence="20">
    <location>
        <begin position="223"/>
        <end position="310"/>
    </location>
</feature>
<dbReference type="SMART" id="SM00387">
    <property type="entry name" value="HATPase_c"/>
    <property type="match status" value="1"/>
</dbReference>
<evidence type="ECO:0000313" key="22">
    <source>
        <dbReference type="Proteomes" id="UP000027604"/>
    </source>
</evidence>
<feature type="transmembrane region" description="Helical" evidence="19">
    <location>
        <begin position="40"/>
        <end position="63"/>
    </location>
</feature>
<evidence type="ECO:0000256" key="7">
    <source>
        <dbReference type="ARBA" id="ARBA00022490"/>
    </source>
</evidence>
<dbReference type="GO" id="GO:0005737">
    <property type="term" value="C:cytoplasm"/>
    <property type="evidence" value="ECO:0007669"/>
    <property type="project" value="UniProtKB-SubCell"/>
</dbReference>
<dbReference type="GO" id="GO:0016020">
    <property type="term" value="C:membrane"/>
    <property type="evidence" value="ECO:0007669"/>
    <property type="project" value="InterPro"/>
</dbReference>
<dbReference type="PRINTS" id="PR00344">
    <property type="entry name" value="BCTRLSENSOR"/>
</dbReference>
<dbReference type="Pfam" id="PF02518">
    <property type="entry name" value="HATPase_c"/>
    <property type="match status" value="1"/>
</dbReference>
<comment type="function">
    <text evidence="17">Member of the two-component regulatory system NreB/NreC involved in the control of dissimilatory nitrate/nitrite reduction in response to oxygen. NreB functions as a direct oxygen sensor histidine kinase which is autophosphorylated, in the absence of oxygen, probably at the conserved histidine residue, and transfers its phosphate group probably to a conserved aspartate residue of NreC. NreB/NreC activates the expression of the nitrate (narGHJI) and nitrite (nir) reductase operons, as well as the putative nitrate transporter gene narT.</text>
</comment>
<comment type="catalytic activity">
    <reaction evidence="1">
        <text>ATP + protein L-histidine = ADP + protein N-phospho-L-histidine.</text>
        <dbReference type="EC" id="2.7.13.3"/>
    </reaction>
</comment>
<evidence type="ECO:0000259" key="20">
    <source>
        <dbReference type="PROSITE" id="PS50109"/>
    </source>
</evidence>
<dbReference type="PATRIC" id="fig|1349767.4.peg.4404"/>
<keyword evidence="12 21" id="KW-0418">Kinase</keyword>
<keyword evidence="8" id="KW-0597">Phosphoprotein</keyword>
<dbReference type="STRING" id="1349767.GJA_2677"/>
<dbReference type="InterPro" id="IPR003594">
    <property type="entry name" value="HATPase_dom"/>
</dbReference>
<keyword evidence="19" id="KW-0472">Membrane</keyword>
<dbReference type="GO" id="GO:0005524">
    <property type="term" value="F:ATP binding"/>
    <property type="evidence" value="ECO:0007669"/>
    <property type="project" value="UniProtKB-KW"/>
</dbReference>
<dbReference type="InterPro" id="IPR011712">
    <property type="entry name" value="Sig_transdc_His_kin_sub3_dim/P"/>
</dbReference>
<keyword evidence="16" id="KW-0411">Iron-sulfur</keyword>
<dbReference type="EC" id="2.7.13.3" evidence="4"/>
<dbReference type="AlphaFoldDB" id="W0V7I1"/>
<keyword evidence="9" id="KW-0808">Transferase</keyword>
<evidence type="ECO:0000256" key="4">
    <source>
        <dbReference type="ARBA" id="ARBA00012438"/>
    </source>
</evidence>
<organism evidence="21 22">
    <name type="scientific">Janthinobacterium agaricidamnosum NBRC 102515 = DSM 9628</name>
    <dbReference type="NCBI Taxonomy" id="1349767"/>
    <lineage>
        <taxon>Bacteria</taxon>
        <taxon>Pseudomonadati</taxon>
        <taxon>Pseudomonadota</taxon>
        <taxon>Betaproteobacteria</taxon>
        <taxon>Burkholderiales</taxon>
        <taxon>Oxalobacteraceae</taxon>
        <taxon>Janthinobacterium</taxon>
    </lineage>
</organism>
<evidence type="ECO:0000256" key="1">
    <source>
        <dbReference type="ARBA" id="ARBA00000085"/>
    </source>
</evidence>
<dbReference type="InterPro" id="IPR004358">
    <property type="entry name" value="Sig_transdc_His_kin-like_C"/>
</dbReference>
<evidence type="ECO:0000313" key="21">
    <source>
        <dbReference type="EMBL" id="CDG83308.1"/>
    </source>
</evidence>
<comment type="subcellular location">
    <subcellularLocation>
        <location evidence="3">Cytoplasm</location>
    </subcellularLocation>
</comment>
<evidence type="ECO:0000256" key="11">
    <source>
        <dbReference type="ARBA" id="ARBA00022741"/>
    </source>
</evidence>
<keyword evidence="14" id="KW-0408">Iron</keyword>
<evidence type="ECO:0000256" key="5">
    <source>
        <dbReference type="ARBA" id="ARBA00017322"/>
    </source>
</evidence>
<dbReference type="EMBL" id="HG322949">
    <property type="protein sequence ID" value="CDG83308.1"/>
    <property type="molecule type" value="Genomic_DNA"/>
</dbReference>
<evidence type="ECO:0000256" key="19">
    <source>
        <dbReference type="SAM" id="Phobius"/>
    </source>
</evidence>
<keyword evidence="15" id="KW-0902">Two-component regulatory system</keyword>
<keyword evidence="10" id="KW-0479">Metal-binding</keyword>
<evidence type="ECO:0000256" key="10">
    <source>
        <dbReference type="ARBA" id="ARBA00022723"/>
    </source>
</evidence>
<keyword evidence="6" id="KW-0004">4Fe-4S</keyword>
<evidence type="ECO:0000256" key="14">
    <source>
        <dbReference type="ARBA" id="ARBA00023004"/>
    </source>
</evidence>
<keyword evidence="11" id="KW-0547">Nucleotide-binding</keyword>
<proteinExistence type="predicted"/>
<dbReference type="InterPro" id="IPR050482">
    <property type="entry name" value="Sensor_HK_TwoCompSys"/>
</dbReference>
<sequence length="319" mass="34771">MKFLQHRFITVLCLGAGAAFDCAAQPPALDAETRLWRASALSLVDCLAAAAVLLALIAFLLLWRQYKVRRALAGEQQLRSSQETLRHKSEQALLDTHASLCHLLAQQAGIKENERRRIGAEIHDDLGQNLLTLKIDISMLQVSTAGAHPLIHQKLALISKNVDLTIRSLRSIINDLRPAGLEDGLQAALERQVSEFSRINDIACQFDAADDAYGAGRMLDAVVLRVVQEALSNVARHAKATQVHLRLRHDGDLLLLDISDNGVGMLPDPCRRGCGLPAMRERISAAGGRLDIDTAPGCGTRLAITLPLEPAQAQTLHIR</sequence>
<gene>
    <name evidence="21" type="ORF">GJA_2677</name>
</gene>
<keyword evidence="7" id="KW-0963">Cytoplasm</keyword>
<dbReference type="Gene3D" id="1.20.5.1930">
    <property type="match status" value="1"/>
</dbReference>
<dbReference type="PANTHER" id="PTHR24421:SF10">
    <property type="entry name" value="NITRATE_NITRITE SENSOR PROTEIN NARQ"/>
    <property type="match status" value="1"/>
</dbReference>
<evidence type="ECO:0000256" key="6">
    <source>
        <dbReference type="ARBA" id="ARBA00022485"/>
    </source>
</evidence>
<accession>W0V7I1</accession>
<evidence type="ECO:0000256" key="8">
    <source>
        <dbReference type="ARBA" id="ARBA00022553"/>
    </source>
</evidence>
<evidence type="ECO:0000256" key="18">
    <source>
        <dbReference type="ARBA" id="ARBA00030800"/>
    </source>
</evidence>
<comment type="cofactor">
    <cofactor evidence="2">
        <name>[4Fe-4S] cluster</name>
        <dbReference type="ChEBI" id="CHEBI:49883"/>
    </cofactor>
</comment>
<dbReference type="InterPro" id="IPR036890">
    <property type="entry name" value="HATPase_C_sf"/>
</dbReference>
<dbReference type="PROSITE" id="PS50109">
    <property type="entry name" value="HIS_KIN"/>
    <property type="match status" value="1"/>
</dbReference>
<dbReference type="GO" id="GO:0046872">
    <property type="term" value="F:metal ion binding"/>
    <property type="evidence" value="ECO:0007669"/>
    <property type="project" value="UniProtKB-KW"/>
</dbReference>
<evidence type="ECO:0000256" key="2">
    <source>
        <dbReference type="ARBA" id="ARBA00001966"/>
    </source>
</evidence>
<evidence type="ECO:0000256" key="17">
    <source>
        <dbReference type="ARBA" id="ARBA00024827"/>
    </source>
</evidence>
<keyword evidence="19" id="KW-1133">Transmembrane helix</keyword>
<name>W0V7I1_9BURK</name>
<keyword evidence="19" id="KW-0812">Transmembrane</keyword>
<dbReference type="RefSeq" id="WP_051780767.1">
    <property type="nucleotide sequence ID" value="NZ_BCTH01000040.1"/>
</dbReference>
<evidence type="ECO:0000256" key="9">
    <source>
        <dbReference type="ARBA" id="ARBA00022679"/>
    </source>
</evidence>
<dbReference type="Proteomes" id="UP000027604">
    <property type="component" value="Chromosome I"/>
</dbReference>
<evidence type="ECO:0000256" key="3">
    <source>
        <dbReference type="ARBA" id="ARBA00004496"/>
    </source>
</evidence>
<dbReference type="Pfam" id="PF07730">
    <property type="entry name" value="HisKA_3"/>
    <property type="match status" value="1"/>
</dbReference>
<evidence type="ECO:0000256" key="16">
    <source>
        <dbReference type="ARBA" id="ARBA00023014"/>
    </source>
</evidence>
<dbReference type="KEGG" id="jag:GJA_2677"/>
<dbReference type="InterPro" id="IPR005467">
    <property type="entry name" value="His_kinase_dom"/>
</dbReference>
<keyword evidence="22" id="KW-1185">Reference proteome</keyword>
<protein>
    <recommendedName>
        <fullName evidence="5">Oxygen sensor histidine kinase NreB</fullName>
        <ecNumber evidence="4">2.7.13.3</ecNumber>
    </recommendedName>
    <alternativeName>
        <fullName evidence="18">Nitrogen regulation protein B</fullName>
    </alternativeName>
</protein>
<dbReference type="HOGENOM" id="CLU_000445_20_6_4"/>
<evidence type="ECO:0000256" key="15">
    <source>
        <dbReference type="ARBA" id="ARBA00023012"/>
    </source>
</evidence>
<dbReference type="GO" id="GO:0000155">
    <property type="term" value="F:phosphorelay sensor kinase activity"/>
    <property type="evidence" value="ECO:0007669"/>
    <property type="project" value="InterPro"/>
</dbReference>
<dbReference type="eggNOG" id="COG4585">
    <property type="taxonomic scope" value="Bacteria"/>
</dbReference>
<dbReference type="OrthoDB" id="9782588at2"/>
<dbReference type="Gene3D" id="3.30.565.10">
    <property type="entry name" value="Histidine kinase-like ATPase, C-terminal domain"/>
    <property type="match status" value="1"/>
</dbReference>
<dbReference type="CDD" id="cd16917">
    <property type="entry name" value="HATPase_UhpB-NarQ-NarX-like"/>
    <property type="match status" value="1"/>
</dbReference>
<dbReference type="PANTHER" id="PTHR24421">
    <property type="entry name" value="NITRATE/NITRITE SENSOR PROTEIN NARX-RELATED"/>
    <property type="match status" value="1"/>
</dbReference>
<evidence type="ECO:0000256" key="13">
    <source>
        <dbReference type="ARBA" id="ARBA00022840"/>
    </source>
</evidence>
<dbReference type="GO" id="GO:0051539">
    <property type="term" value="F:4 iron, 4 sulfur cluster binding"/>
    <property type="evidence" value="ECO:0007669"/>
    <property type="project" value="UniProtKB-KW"/>
</dbReference>
<dbReference type="SUPFAM" id="SSF55874">
    <property type="entry name" value="ATPase domain of HSP90 chaperone/DNA topoisomerase II/histidine kinase"/>
    <property type="match status" value="1"/>
</dbReference>
<reference evidence="21 22" key="1">
    <citation type="journal article" date="2015" name="Genome Announc.">
        <title>Genome Sequence of Mushroom Soft-Rot Pathogen Janthinobacterium agaricidamnosum.</title>
        <authorList>
            <person name="Graupner K."/>
            <person name="Lackner G."/>
            <person name="Hertweck C."/>
        </authorList>
    </citation>
    <scope>NUCLEOTIDE SEQUENCE [LARGE SCALE GENOMIC DNA]</scope>
    <source>
        <strain evidence="22">NBRC 102515 / DSM 9628</strain>
    </source>
</reference>
<keyword evidence="13" id="KW-0067">ATP-binding</keyword>
<dbReference type="GO" id="GO:0046983">
    <property type="term" value="F:protein dimerization activity"/>
    <property type="evidence" value="ECO:0007669"/>
    <property type="project" value="InterPro"/>
</dbReference>
<evidence type="ECO:0000256" key="12">
    <source>
        <dbReference type="ARBA" id="ARBA00022777"/>
    </source>
</evidence>